<evidence type="ECO:0000313" key="7">
    <source>
        <dbReference type="EMBL" id="EER95370.2"/>
    </source>
</evidence>
<feature type="compositionally biased region" description="Basic and acidic residues" evidence="6">
    <location>
        <begin position="1865"/>
        <end position="1885"/>
    </location>
</feature>
<keyword evidence="3" id="KW-0809">Transit peptide</keyword>
<keyword evidence="2" id="KW-0677">Repeat</keyword>
<dbReference type="InterPro" id="IPR046960">
    <property type="entry name" value="PPR_At4g14850-like_plant"/>
</dbReference>
<feature type="coiled-coil region" evidence="5">
    <location>
        <begin position="1355"/>
        <end position="1410"/>
    </location>
</feature>
<reference evidence="7 8" key="1">
    <citation type="journal article" date="2009" name="Nature">
        <title>The Sorghum bicolor genome and the diversification of grasses.</title>
        <authorList>
            <person name="Paterson A.H."/>
            <person name="Bowers J.E."/>
            <person name="Bruggmann R."/>
            <person name="Dubchak I."/>
            <person name="Grimwood J."/>
            <person name="Gundlach H."/>
            <person name="Haberer G."/>
            <person name="Hellsten U."/>
            <person name="Mitros T."/>
            <person name="Poliakov A."/>
            <person name="Schmutz J."/>
            <person name="Spannagl M."/>
            <person name="Tang H."/>
            <person name="Wang X."/>
            <person name="Wicker T."/>
            <person name="Bharti A.K."/>
            <person name="Chapman J."/>
            <person name="Feltus F.A."/>
            <person name="Gowik U."/>
            <person name="Grigoriev I.V."/>
            <person name="Lyons E."/>
            <person name="Maher C.A."/>
            <person name="Martis M."/>
            <person name="Narechania A."/>
            <person name="Otillar R.P."/>
            <person name="Penning B.W."/>
            <person name="Salamov A.A."/>
            <person name="Wang Y."/>
            <person name="Zhang L."/>
            <person name="Carpita N.C."/>
            <person name="Freeling M."/>
            <person name="Gingle A.R."/>
            <person name="Hash C.T."/>
            <person name="Keller B."/>
            <person name="Klein P."/>
            <person name="Kresovich S."/>
            <person name="McCann M.C."/>
            <person name="Ming R."/>
            <person name="Peterson D.G."/>
            <person name="Mehboob-ur-Rahman"/>
            <person name="Ware D."/>
            <person name="Westhoff P."/>
            <person name="Mayer K.F."/>
            <person name="Messing J."/>
            <person name="Rokhsar D.S."/>
        </authorList>
    </citation>
    <scope>NUCLEOTIDE SEQUENCE [LARGE SCALE GENOMIC DNA]</scope>
    <source>
        <strain evidence="8">cv. BTx623</strain>
    </source>
</reference>
<feature type="repeat" description="PPR" evidence="4">
    <location>
        <begin position="204"/>
        <end position="238"/>
    </location>
</feature>
<dbReference type="eggNOG" id="KOG4197">
    <property type="taxonomic scope" value="Eukaryota"/>
</dbReference>
<protein>
    <recommendedName>
        <fullName evidence="9">Pentatricopeptide repeat-containing protein</fullName>
    </recommendedName>
</protein>
<dbReference type="NCBIfam" id="TIGR00756">
    <property type="entry name" value="PPR"/>
    <property type="match status" value="7"/>
</dbReference>
<evidence type="ECO:0000256" key="6">
    <source>
        <dbReference type="SAM" id="MobiDB-lite"/>
    </source>
</evidence>
<evidence type="ECO:0000313" key="8">
    <source>
        <dbReference type="Proteomes" id="UP000000768"/>
    </source>
</evidence>
<dbReference type="Pfam" id="PF13041">
    <property type="entry name" value="PPR_2"/>
    <property type="match status" value="3"/>
</dbReference>
<dbReference type="Pfam" id="PF20431">
    <property type="entry name" value="E_motif"/>
    <property type="match status" value="1"/>
</dbReference>
<dbReference type="PROSITE" id="PS51375">
    <property type="entry name" value="PPR"/>
    <property type="match status" value="6"/>
</dbReference>
<dbReference type="HOGENOM" id="CLU_006660_0_0_1"/>
<dbReference type="GO" id="GO:0003723">
    <property type="term" value="F:RNA binding"/>
    <property type="evidence" value="ECO:0000318"/>
    <property type="project" value="GO_Central"/>
</dbReference>
<dbReference type="FunFam" id="1.25.40.10:FF:000975">
    <property type="entry name" value="Pentatricopeptide repeat-containing protein"/>
    <property type="match status" value="1"/>
</dbReference>
<feature type="coiled-coil region" evidence="5">
    <location>
        <begin position="1457"/>
        <end position="1526"/>
    </location>
</feature>
<evidence type="ECO:0000256" key="3">
    <source>
        <dbReference type="ARBA" id="ARBA00022946"/>
    </source>
</evidence>
<dbReference type="InterPro" id="IPR002885">
    <property type="entry name" value="PPR_rpt"/>
</dbReference>
<dbReference type="InterPro" id="IPR011990">
    <property type="entry name" value="TPR-like_helical_dom_sf"/>
</dbReference>
<dbReference type="Gramene" id="EER95370">
    <property type="protein sequence ID" value="EER95370"/>
    <property type="gene ID" value="SORBI_3001G479900"/>
</dbReference>
<feature type="repeat" description="PPR" evidence="4">
    <location>
        <begin position="808"/>
        <end position="842"/>
    </location>
</feature>
<feature type="coiled-coil region" evidence="5">
    <location>
        <begin position="1699"/>
        <end position="1740"/>
    </location>
</feature>
<dbReference type="PANTHER" id="PTHR24015:SF553">
    <property type="entry name" value="DYW DOMAIN-CONTAINING PROTEIN"/>
    <property type="match status" value="1"/>
</dbReference>
<dbReference type="OMA" id="MARDEDC"/>
<evidence type="ECO:0000256" key="2">
    <source>
        <dbReference type="ARBA" id="ARBA00022737"/>
    </source>
</evidence>
<dbReference type="EMBL" id="CM000760">
    <property type="protein sequence ID" value="EER95370.2"/>
    <property type="molecule type" value="Genomic_DNA"/>
</dbReference>
<dbReference type="Pfam" id="PF01535">
    <property type="entry name" value="PPR"/>
    <property type="match status" value="5"/>
</dbReference>
<dbReference type="Proteomes" id="UP000000768">
    <property type="component" value="Chromosome 1"/>
</dbReference>
<dbReference type="eggNOG" id="KOG3156">
    <property type="taxonomic scope" value="Eukaryota"/>
</dbReference>
<feature type="region of interest" description="Disordered" evidence="6">
    <location>
        <begin position="1865"/>
        <end position="1891"/>
    </location>
</feature>
<feature type="repeat" description="PPR" evidence="4">
    <location>
        <begin position="609"/>
        <end position="643"/>
    </location>
</feature>
<feature type="coiled-coil region" evidence="5">
    <location>
        <begin position="1818"/>
        <end position="1852"/>
    </location>
</feature>
<evidence type="ECO:0000256" key="4">
    <source>
        <dbReference type="PROSITE-ProRule" id="PRU00708"/>
    </source>
</evidence>
<evidence type="ECO:0008006" key="9">
    <source>
        <dbReference type="Google" id="ProtNLM"/>
    </source>
</evidence>
<sequence length="1969" mass="217613">MAIHRSNLSSYFKISRIWHQLKQYGAKSFASSSPTSEIAHLKVLTVLLRDTCSLKCLREIHARLAVAGAIQDRFVVTGLVERYVSFGKPASAALLFAEAYRGRPAVYSLNLVVRCFSDHGFHRELLDLYRGLCGFGSDNFTFPPVIRACTAASCLQLGRQVHCRVLRTGHGSNVGVQTALLDMYAKAGQIDVSRRVFDCMVLRDLISWNAMVSGYSVNGCFREAVETLQEMQQCGMSPNASTLVGIVGMCGSAGDRVAGDSLHAFALKGGTIDDESLTSALISMYAAFDDLSSSRLVFDLQPVKDLVSFNSMISAYMQHSNWKEAFEVFRLMHCAGVGPNLITLVSVLPSCSDLLFGINHGESVHGMIIKLGLAEQVSVVSALVSMYSKLGKLDSSSLLFCCFTEKNNILWNSMISGYLVNNEWNMALDAFCKMQIAGVAPDATTVINVISGCRYTKDLHVAKSIHAYAVRNRFESYQSVMNALLAMYADCGDISTSYTLFQKMEVRMLISWNTMISGFAEIGDSETSLTLFCQMFHEEVWFDLVTLIGLISSLSVSEDAIVGESVHSLAIKSGCISDVSLTNALITMYANCGIVEAGQQLFNSFCSRNTITYNALMSGYRKNNVSEKILPLFTQMVKNDEKPNLVTLLNLLPVCQSQLQGKCIHSYAVRNFTRLETPLFTSAMGMYSRFNNIEYCRTIFSLVSARNLIVWNAFLSACVQCKQADMVVDYFKHMLFLNVRPDEVTMLALISACSQLGNADFAACIMAVILQKGFSMNILVLNALIDTHSRCGSISFARELFDSSVEKDSVTWGAMINAYSMHGNGEAALDLFSMMIDSGVDPDDITFVSILSACSHNGLVEQGRTLFKSLQADHGITPRMEHYACMVDLLGRTGHLDEAYDIVRSMPFTPSDNLLESLLGACRFHGNYKIGESVGKLLIKSEYGKSRSYVMLSNIYASAGKWSDCEQLRLDMEAKGLRKNVGVRKLESQGVPTKQAEVITSTITEVLNDSLESITESFVSKAEMQSSSVSNKFVELRLERMADKKIEGADSSHIVSSTKSLQSSVGPNLIEGTDEDDSNNLQKTQEHPLGLVLENKSNLQEISVEQKIPTGVSDLSPKVDSSELPCSIEVHDGIPSSSKANEPMEAQDDSNTAICMFEASKQQECPISLILTDKKGNLQEVSVEQNVPCGDYVALSPKADGGELTSTNEVPEGFLTSSSRAYESREAQDDSITMDASEVNVCAASYSTLRLIEGVQDEASCIDFGKVTCETPPAILERVKEDKPLVVHRFHKRQMSLGDTQQKVHAPVSRSNTSKHLRMDKTIVDTTSPIESVKVAASKFGGSINWKTHRTQTELESDHIELDKLKNEISECKHQAEVAEASKLSVLNELERTKKLVNEMKHVLEREQAEEVDVMEDLELVQFILQAMEGVACNDSAVVGEKLNNIQERHKPLIAKVMSVKDELRKVQKDYDSLLIETDISINKAQTAFTMSKDAEKEVEELTIELQRLKEVFDLANATCQDAEERKKNTLMARDEDCLSWEKDLRQSDKELNQISLDLCSFQELQSKYDTSAIMLLSLKNELAACLGAKPIGEAQEQESGTHKPMQEEVIIMLKNDLEEHRKSIAKVTDELCVLKATAELLKSQLNEEKAALAATQQVEAMASTTIQSLKMDIKLSQQELEAVHVKSKECRDRMDKVLQDASQEVDEAKIIATKAREELRKTKEEVEQAKAALSTMEFKLEAVLRDIQAAKESERLALNTLRTLEDSKVSVNVKQGSSQMITLDLDDYTSLIKKSRQAEEPVHEKTAAAIAQVEVAKESESRTLSRLDEIFKALEEQMQALAAAAEQAGRATEGKVAMEQELRKWREENGKRRHKASEAPKPEARASSSAAVAEIVGGETTCTGKEDSCPAASVHPVWDASRRSSPNDVALQAKTKKAKKLAFFPRVNMFLGCWSGRASELRSLSFRM</sequence>
<proteinExistence type="inferred from homology"/>
<evidence type="ECO:0000256" key="1">
    <source>
        <dbReference type="ARBA" id="ARBA00005485"/>
    </source>
</evidence>
<feature type="region of interest" description="Disordered" evidence="6">
    <location>
        <begin position="1049"/>
        <end position="1082"/>
    </location>
</feature>
<name>C5WUW5_SORBI</name>
<reference evidence="8" key="2">
    <citation type="journal article" date="2018" name="Plant J.">
        <title>The Sorghum bicolor reference genome: improved assembly, gene annotations, a transcriptome atlas, and signatures of genome organization.</title>
        <authorList>
            <person name="McCormick R.F."/>
            <person name="Truong S.K."/>
            <person name="Sreedasyam A."/>
            <person name="Jenkins J."/>
            <person name="Shu S."/>
            <person name="Sims D."/>
            <person name="Kennedy M."/>
            <person name="Amirebrahimi M."/>
            <person name="Weers B.D."/>
            <person name="McKinley B."/>
            <person name="Mattison A."/>
            <person name="Morishige D.T."/>
            <person name="Grimwood J."/>
            <person name="Schmutz J."/>
            <person name="Mullet J.E."/>
        </authorList>
    </citation>
    <scope>NUCLEOTIDE SEQUENCE [LARGE SCALE GENOMIC DNA]</scope>
    <source>
        <strain evidence="8">cv. BTx623</strain>
    </source>
</reference>
<dbReference type="Pfam" id="PF05701">
    <property type="entry name" value="WEMBL"/>
    <property type="match status" value="1"/>
</dbReference>
<dbReference type="STRING" id="4558.C5WUW5"/>
<keyword evidence="5" id="KW-0175">Coiled coil</keyword>
<feature type="coiled-coil region" evidence="5">
    <location>
        <begin position="1611"/>
        <end position="1659"/>
    </location>
</feature>
<gene>
    <name evidence="7" type="ORF">SORBI_3001G479900</name>
</gene>
<feature type="compositionally biased region" description="Polar residues" evidence="6">
    <location>
        <begin position="1053"/>
        <end position="1066"/>
    </location>
</feature>
<accession>C5WUW5</accession>
<comment type="similarity">
    <text evidence="1">Belongs to the WEB family.</text>
</comment>
<dbReference type="Gene3D" id="1.25.40.10">
    <property type="entry name" value="Tetratricopeptide repeat domain"/>
    <property type="match status" value="6"/>
</dbReference>
<dbReference type="FunFam" id="1.25.40.10:FF:000073">
    <property type="entry name" value="Pentatricopeptide repeat-containing protein chloroplastic"/>
    <property type="match status" value="1"/>
</dbReference>
<dbReference type="InParanoid" id="C5WUW5"/>
<dbReference type="PANTHER" id="PTHR24015">
    <property type="entry name" value="OS07G0578800 PROTEIN-RELATED"/>
    <property type="match status" value="1"/>
</dbReference>
<feature type="repeat" description="PPR" evidence="4">
    <location>
        <begin position="305"/>
        <end position="339"/>
    </location>
</feature>
<dbReference type="InterPro" id="IPR008545">
    <property type="entry name" value="Web"/>
</dbReference>
<feature type="repeat" description="PPR" evidence="4">
    <location>
        <begin position="407"/>
        <end position="441"/>
    </location>
</feature>
<dbReference type="GO" id="GO:0009451">
    <property type="term" value="P:RNA modification"/>
    <property type="evidence" value="ECO:0000318"/>
    <property type="project" value="GO_Central"/>
</dbReference>
<organism evidence="7 8">
    <name type="scientific">Sorghum bicolor</name>
    <name type="common">Sorghum</name>
    <name type="synonym">Sorghum vulgare</name>
    <dbReference type="NCBI Taxonomy" id="4558"/>
    <lineage>
        <taxon>Eukaryota</taxon>
        <taxon>Viridiplantae</taxon>
        <taxon>Streptophyta</taxon>
        <taxon>Embryophyta</taxon>
        <taxon>Tracheophyta</taxon>
        <taxon>Spermatophyta</taxon>
        <taxon>Magnoliopsida</taxon>
        <taxon>Liliopsida</taxon>
        <taxon>Poales</taxon>
        <taxon>Poaceae</taxon>
        <taxon>PACMAD clade</taxon>
        <taxon>Panicoideae</taxon>
        <taxon>Andropogonodae</taxon>
        <taxon>Andropogoneae</taxon>
        <taxon>Sorghinae</taxon>
        <taxon>Sorghum</taxon>
    </lineage>
</organism>
<evidence type="ECO:0000256" key="5">
    <source>
        <dbReference type="SAM" id="Coils"/>
    </source>
</evidence>
<keyword evidence="8" id="KW-1185">Reference proteome</keyword>
<dbReference type="InterPro" id="IPR046848">
    <property type="entry name" value="E_motif"/>
</dbReference>
<feature type="repeat" description="PPR" evidence="4">
    <location>
        <begin position="707"/>
        <end position="741"/>
    </location>
</feature>
<dbReference type="FunFam" id="1.25.40.10:FF:000682">
    <property type="entry name" value="Pentatricopeptide repeat-containing protein At3g16610"/>
    <property type="match status" value="1"/>
</dbReference>